<dbReference type="InterPro" id="IPR011006">
    <property type="entry name" value="CheY-like_superfamily"/>
</dbReference>
<dbReference type="EMBL" id="FQUO01000005">
    <property type="protein sequence ID" value="SHF13940.1"/>
    <property type="molecule type" value="Genomic_DNA"/>
</dbReference>
<accession>A0A1M4Z7E7</accession>
<feature type="domain" description="Response regulatory" evidence="2">
    <location>
        <begin position="6"/>
        <end position="127"/>
    </location>
</feature>
<dbReference type="PANTHER" id="PTHR44520">
    <property type="entry name" value="RESPONSE REGULATOR RCP1-RELATED"/>
    <property type="match status" value="1"/>
</dbReference>
<dbReference type="PROSITE" id="PS50110">
    <property type="entry name" value="RESPONSE_REGULATORY"/>
    <property type="match status" value="1"/>
</dbReference>
<dbReference type="RefSeq" id="WP_073042117.1">
    <property type="nucleotide sequence ID" value="NZ_FQUO01000005.1"/>
</dbReference>
<gene>
    <name evidence="3" type="ORF">SAMN05444008_105116</name>
</gene>
<protein>
    <submittedName>
        <fullName evidence="3">Response regulator receiver domain-containing protein</fullName>
    </submittedName>
</protein>
<keyword evidence="1" id="KW-0597">Phosphoprotein</keyword>
<dbReference type="SUPFAM" id="SSF52172">
    <property type="entry name" value="CheY-like"/>
    <property type="match status" value="1"/>
</dbReference>
<dbReference type="SMART" id="SM00448">
    <property type="entry name" value="REC"/>
    <property type="match status" value="1"/>
</dbReference>
<dbReference type="Gene3D" id="3.40.50.2300">
    <property type="match status" value="1"/>
</dbReference>
<dbReference type="AlphaFoldDB" id="A0A1M4Z7E7"/>
<dbReference type="Proteomes" id="UP000184368">
    <property type="component" value="Unassembled WGS sequence"/>
</dbReference>
<organism evidence="3 4">
    <name type="scientific">Cnuella takakiae</name>
    <dbReference type="NCBI Taxonomy" id="1302690"/>
    <lineage>
        <taxon>Bacteria</taxon>
        <taxon>Pseudomonadati</taxon>
        <taxon>Bacteroidota</taxon>
        <taxon>Chitinophagia</taxon>
        <taxon>Chitinophagales</taxon>
        <taxon>Chitinophagaceae</taxon>
        <taxon>Cnuella</taxon>
    </lineage>
</organism>
<dbReference type="Pfam" id="PF00072">
    <property type="entry name" value="Response_reg"/>
    <property type="match status" value="1"/>
</dbReference>
<dbReference type="GO" id="GO:0000160">
    <property type="term" value="P:phosphorelay signal transduction system"/>
    <property type="evidence" value="ECO:0007669"/>
    <property type="project" value="InterPro"/>
</dbReference>
<proteinExistence type="predicted"/>
<name>A0A1M4Z7E7_9BACT</name>
<dbReference type="InterPro" id="IPR052893">
    <property type="entry name" value="TCS_response_regulator"/>
</dbReference>
<keyword evidence="4" id="KW-1185">Reference proteome</keyword>
<evidence type="ECO:0000313" key="4">
    <source>
        <dbReference type="Proteomes" id="UP000184368"/>
    </source>
</evidence>
<sequence>MKPNHTILWADDDVDDREMFREVLEGYAPDHEVVEFPNGAELLTYLRAQEPQNFPCLVVLDMNMPVLGGRETLTAIKTDSRLNDIPVAIFTTSIIPQDKCYCERFQVTMFTKPPSYPQLESAIAQLLNLCQLAQVA</sequence>
<feature type="modified residue" description="4-aspartylphosphate" evidence="1">
    <location>
        <position position="61"/>
    </location>
</feature>
<dbReference type="InterPro" id="IPR001789">
    <property type="entry name" value="Sig_transdc_resp-reg_receiver"/>
</dbReference>
<reference evidence="3 4" key="1">
    <citation type="submission" date="2016-11" db="EMBL/GenBank/DDBJ databases">
        <authorList>
            <person name="Jaros S."/>
            <person name="Januszkiewicz K."/>
            <person name="Wedrychowicz H."/>
        </authorList>
    </citation>
    <scope>NUCLEOTIDE SEQUENCE [LARGE SCALE GENOMIC DNA]</scope>
    <source>
        <strain evidence="3 4">DSM 26897</strain>
    </source>
</reference>
<dbReference type="OrthoDB" id="678092at2"/>
<evidence type="ECO:0000259" key="2">
    <source>
        <dbReference type="PROSITE" id="PS50110"/>
    </source>
</evidence>
<evidence type="ECO:0000313" key="3">
    <source>
        <dbReference type="EMBL" id="SHF13940.1"/>
    </source>
</evidence>
<evidence type="ECO:0000256" key="1">
    <source>
        <dbReference type="PROSITE-ProRule" id="PRU00169"/>
    </source>
</evidence>
<dbReference type="STRING" id="1302690.BUE76_22265"/>